<evidence type="ECO:0000256" key="1">
    <source>
        <dbReference type="SAM" id="MobiDB-lite"/>
    </source>
</evidence>
<protein>
    <submittedName>
        <fullName evidence="2">Uncharacterized protein</fullName>
    </submittedName>
</protein>
<dbReference type="EMBL" id="CH991548">
    <property type="protein sequence ID" value="EDQ90339.1"/>
    <property type="molecule type" value="Genomic_DNA"/>
</dbReference>
<keyword evidence="3" id="KW-1185">Reference proteome</keyword>
<dbReference type="InterPro" id="IPR011993">
    <property type="entry name" value="PH-like_dom_sf"/>
</dbReference>
<feature type="compositionally biased region" description="Polar residues" evidence="1">
    <location>
        <begin position="238"/>
        <end position="250"/>
    </location>
</feature>
<reference evidence="2 3" key="1">
    <citation type="journal article" date="2008" name="Nature">
        <title>The genome of the choanoflagellate Monosiga brevicollis and the origin of metazoans.</title>
        <authorList>
            <consortium name="JGI Sequencing"/>
            <person name="King N."/>
            <person name="Westbrook M.J."/>
            <person name="Young S.L."/>
            <person name="Kuo A."/>
            <person name="Abedin M."/>
            <person name="Chapman J."/>
            <person name="Fairclough S."/>
            <person name="Hellsten U."/>
            <person name="Isogai Y."/>
            <person name="Letunic I."/>
            <person name="Marr M."/>
            <person name="Pincus D."/>
            <person name="Putnam N."/>
            <person name="Rokas A."/>
            <person name="Wright K.J."/>
            <person name="Zuzow R."/>
            <person name="Dirks W."/>
            <person name="Good M."/>
            <person name="Goodstein D."/>
            <person name="Lemons D."/>
            <person name="Li W."/>
            <person name="Lyons J.B."/>
            <person name="Morris A."/>
            <person name="Nichols S."/>
            <person name="Richter D.J."/>
            <person name="Salamov A."/>
            <person name="Bork P."/>
            <person name="Lim W.A."/>
            <person name="Manning G."/>
            <person name="Miller W.T."/>
            <person name="McGinnis W."/>
            <person name="Shapiro H."/>
            <person name="Tjian R."/>
            <person name="Grigoriev I.V."/>
            <person name="Rokhsar D."/>
        </authorList>
    </citation>
    <scope>NUCLEOTIDE SEQUENCE [LARGE SCALE GENOMIC DNA]</scope>
    <source>
        <strain evidence="3">MX1 / ATCC 50154</strain>
    </source>
</reference>
<accession>A9UX70</accession>
<dbReference type="GeneID" id="5890322"/>
<dbReference type="InParanoid" id="A9UX70"/>
<feature type="region of interest" description="Disordered" evidence="1">
    <location>
        <begin position="177"/>
        <end position="250"/>
    </location>
</feature>
<dbReference type="AlphaFoldDB" id="A9UX70"/>
<proteinExistence type="predicted"/>
<dbReference type="SUPFAM" id="SSF50729">
    <property type="entry name" value="PH domain-like"/>
    <property type="match status" value="1"/>
</dbReference>
<dbReference type="KEGG" id="mbr:MONBRDRAFT_24694"/>
<name>A9UX70_MONBE</name>
<evidence type="ECO:0000313" key="2">
    <source>
        <dbReference type="EMBL" id="EDQ90339.1"/>
    </source>
</evidence>
<dbReference type="Gene3D" id="2.30.29.30">
    <property type="entry name" value="Pleckstrin-homology domain (PH domain)/Phosphotyrosine-binding domain (PTB)"/>
    <property type="match status" value="1"/>
</dbReference>
<dbReference type="RefSeq" id="XP_001745106.1">
    <property type="nucleotide sequence ID" value="XM_001745054.1"/>
</dbReference>
<sequence length="305" mass="34149">MLTTAEMQVVHPPSASFSHFDEDALLQVNQVYQANYFGCALTRGGTNEDMECLSERAVRRMLNTGVRPLRVALVMAGNSISLANLDKNRTLLSFNVREMRCFSRHRDHRSGKPKLISMMTVNRFTKDKNKPYQCIMIHFHTTAEADSFCYMLNYMCQELFRKQRQIDAARAATLNYPHTTDDTGLIDSAPPSPSTRASNRLSISREAQGARPLFSADTGCKDSRQRRRSSYQARLPGSQPQTPRMSLTQSPRASITLANFNTAALGSKRPSNAGSSRKASIMIEEPFSHSPPRPDCLAPVRVGWN</sequence>
<gene>
    <name evidence="2" type="ORF">MONBRDRAFT_24694</name>
</gene>
<evidence type="ECO:0000313" key="3">
    <source>
        <dbReference type="Proteomes" id="UP000001357"/>
    </source>
</evidence>
<organism evidence="2 3">
    <name type="scientific">Monosiga brevicollis</name>
    <name type="common">Choanoflagellate</name>
    <dbReference type="NCBI Taxonomy" id="81824"/>
    <lineage>
        <taxon>Eukaryota</taxon>
        <taxon>Choanoflagellata</taxon>
        <taxon>Craspedida</taxon>
        <taxon>Salpingoecidae</taxon>
        <taxon>Monosiga</taxon>
    </lineage>
</organism>
<dbReference type="Proteomes" id="UP000001357">
    <property type="component" value="Unassembled WGS sequence"/>
</dbReference>